<accession>A0A4C1WRZ2</accession>
<dbReference type="AlphaFoldDB" id="A0A4C1WRZ2"/>
<organism evidence="2 3">
    <name type="scientific">Eumeta variegata</name>
    <name type="common">Bagworm moth</name>
    <name type="synonym">Eumeta japonica</name>
    <dbReference type="NCBI Taxonomy" id="151549"/>
    <lineage>
        <taxon>Eukaryota</taxon>
        <taxon>Metazoa</taxon>
        <taxon>Ecdysozoa</taxon>
        <taxon>Arthropoda</taxon>
        <taxon>Hexapoda</taxon>
        <taxon>Insecta</taxon>
        <taxon>Pterygota</taxon>
        <taxon>Neoptera</taxon>
        <taxon>Endopterygota</taxon>
        <taxon>Lepidoptera</taxon>
        <taxon>Glossata</taxon>
        <taxon>Ditrysia</taxon>
        <taxon>Tineoidea</taxon>
        <taxon>Psychidae</taxon>
        <taxon>Oiketicinae</taxon>
        <taxon>Eumeta</taxon>
    </lineage>
</organism>
<gene>
    <name evidence="2" type="ORF">EVAR_46514_1</name>
</gene>
<proteinExistence type="predicted"/>
<feature type="region of interest" description="Disordered" evidence="1">
    <location>
        <begin position="154"/>
        <end position="192"/>
    </location>
</feature>
<evidence type="ECO:0000313" key="3">
    <source>
        <dbReference type="Proteomes" id="UP000299102"/>
    </source>
</evidence>
<protein>
    <submittedName>
        <fullName evidence="2">Uncharacterized protein</fullName>
    </submittedName>
</protein>
<dbReference type="Proteomes" id="UP000299102">
    <property type="component" value="Unassembled WGS sequence"/>
</dbReference>
<evidence type="ECO:0000313" key="2">
    <source>
        <dbReference type="EMBL" id="GBP54148.1"/>
    </source>
</evidence>
<reference evidence="2 3" key="1">
    <citation type="journal article" date="2019" name="Commun. Biol.">
        <title>The bagworm genome reveals a unique fibroin gene that provides high tensile strength.</title>
        <authorList>
            <person name="Kono N."/>
            <person name="Nakamura H."/>
            <person name="Ohtoshi R."/>
            <person name="Tomita M."/>
            <person name="Numata K."/>
            <person name="Arakawa K."/>
        </authorList>
    </citation>
    <scope>NUCLEOTIDE SEQUENCE [LARGE SCALE GENOMIC DNA]</scope>
</reference>
<feature type="compositionally biased region" description="Basic and acidic residues" evidence="1">
    <location>
        <begin position="182"/>
        <end position="192"/>
    </location>
</feature>
<keyword evidence="3" id="KW-1185">Reference proteome</keyword>
<name>A0A4C1WRZ2_EUMVA</name>
<sequence length="192" mass="20679">MSFKSNNLLRVSERHRDPLLGRCISTTVAKSPHSHWISVERLTSVAGFLGRNGITGERETDGGGSRLPNVSRAERMETIEAVTAQNDTRKSSRQALQEGFESSAGERHLCTSSKLVEGCAGGGVGRRAAGGAGPLSGRGFQTVTQRPCLCDVTNPRGLTQRQHLSGRAPPPRTHRPSAEPSVADRRAVECRR</sequence>
<dbReference type="EMBL" id="BGZK01000640">
    <property type="protein sequence ID" value="GBP54148.1"/>
    <property type="molecule type" value="Genomic_DNA"/>
</dbReference>
<comment type="caution">
    <text evidence="2">The sequence shown here is derived from an EMBL/GenBank/DDBJ whole genome shotgun (WGS) entry which is preliminary data.</text>
</comment>
<evidence type="ECO:0000256" key="1">
    <source>
        <dbReference type="SAM" id="MobiDB-lite"/>
    </source>
</evidence>